<keyword evidence="8 11" id="KW-1133">Transmembrane helix</keyword>
<evidence type="ECO:0000256" key="5">
    <source>
        <dbReference type="ARBA" id="ARBA00022737"/>
    </source>
</evidence>
<keyword evidence="3" id="KW-0813">Transport</keyword>
<dbReference type="InterPro" id="IPR027417">
    <property type="entry name" value="P-loop_NTPase"/>
</dbReference>
<feature type="transmembrane region" description="Helical" evidence="11">
    <location>
        <begin position="1067"/>
        <end position="1088"/>
    </location>
</feature>
<dbReference type="FunFam" id="3.40.50.300:FF:000054">
    <property type="entry name" value="ABC multidrug transporter atrF"/>
    <property type="match status" value="1"/>
</dbReference>
<keyword evidence="4 11" id="KW-0812">Transmembrane</keyword>
<keyword evidence="9 11" id="KW-0472">Membrane</keyword>
<evidence type="ECO:0000256" key="2">
    <source>
        <dbReference type="ARBA" id="ARBA00006012"/>
    </source>
</evidence>
<evidence type="ECO:0000313" key="13">
    <source>
        <dbReference type="EMBL" id="EGG24321.1"/>
    </source>
</evidence>
<accession>F4PJ35</accession>
<dbReference type="GO" id="GO:0016887">
    <property type="term" value="F:ATP hydrolysis activity"/>
    <property type="evidence" value="ECO:0007669"/>
    <property type="project" value="InterPro"/>
</dbReference>
<dbReference type="PANTHER" id="PTHR19241">
    <property type="entry name" value="ATP-BINDING CASSETTE TRANSPORTER"/>
    <property type="match status" value="1"/>
</dbReference>
<dbReference type="CDD" id="cd03232">
    <property type="entry name" value="ABCG_PDR_domain2"/>
    <property type="match status" value="1"/>
</dbReference>
<dbReference type="InterPro" id="IPR003593">
    <property type="entry name" value="AAA+_ATPase"/>
</dbReference>
<evidence type="ECO:0000259" key="12">
    <source>
        <dbReference type="PROSITE" id="PS50893"/>
    </source>
</evidence>
<feature type="region of interest" description="Disordered" evidence="10">
    <location>
        <begin position="71"/>
        <end position="137"/>
    </location>
</feature>
<feature type="compositionally biased region" description="Low complexity" evidence="10">
    <location>
        <begin position="102"/>
        <end position="123"/>
    </location>
</feature>
<evidence type="ECO:0000256" key="6">
    <source>
        <dbReference type="ARBA" id="ARBA00022741"/>
    </source>
</evidence>
<evidence type="ECO:0000313" key="14">
    <source>
        <dbReference type="Proteomes" id="UP000007797"/>
    </source>
</evidence>
<keyword evidence="6" id="KW-0547">Nucleotide-binding</keyword>
<dbReference type="Pfam" id="PF14510">
    <property type="entry name" value="ABC_trans_N"/>
    <property type="match status" value="1"/>
</dbReference>
<dbReference type="InterPro" id="IPR010929">
    <property type="entry name" value="PDR_CDR_ABC"/>
</dbReference>
<dbReference type="GeneID" id="14876334"/>
<sequence>MEKDIDCLEEEQMSNDMKPNQSDDQPCIIENYQDVHHDLGNNDNIQSINNNEIHQIDVDQLQPCIEDYQDQDASVDNGNNNIDNNNIVDDHHPVLVGGSYSGGKSNSSNISIGSGNGSSSSSSDGVIDPPDNNSLVDLQKSTNLFNTTSVSLAEELSEQQFRFDNQKKLHDSIDLEVGGGKKQLNYSINNNNNNNNNGAGRESESDFQLRQYFENSQRMALSNGNKPKKMGISVTDLTVVGKGADISIIEDLFTPIKFIFNPFKWKRNNGTTFNILNNINMFCRDGEMVLVLGRPGAGCSTLLRVIANQRDTYVNVGGKVSYGGLDSKEWASKYRGEAIYVPEEDSHYPTLTLKQTIDFALKCKTPGNRVPYDAKRTFRQKVYDLLANITASNSNPYTTSFLTQVRALTLRQAQLIWGDRPALASRYISVLVQSFVYGSLFYLQKHDLSGLFTRGGAIFGSILFNAFLSQGELTATFVGRRALQKQKSYAMYRPSAFHIAQVLNDIPVVFAQVVLYSVIAYFMFGFQYGVSQFIIWIVVMVGLTLGICNFFRALGFFSPSLYVSQHVMVVYLLLLLCYTGYSVPYQKMHPWLQWFFWFNPLSYGYKALMANEFKDVLFECYQTAIPYGAYNDPRYRTCAIPGATPGILQVSGEAYLQAGYSFRADDISYNTVIVYIWWISLTILNMFAIEFFDWTKGGYTKKVYKQGKAPKINDLEEEKSQAKIVKEANENVGKTLEFHGGVFSWKNIKYTVPVKGEKRLILDDVEGWIRPGQMTALVGSTGAGKTTLLDVLAKRKTIGALSGDIRLNGRPLGIDFERITGYVEQMDIFNPNLTVREALRFSAKLRQDPHVPLEEKFEYVERVLEMMEMKHLGDALVGCLESGVGISIEERKRLNIGIELVAKPHILFLDEPTSGLDSQSSYNIIKFIRKLADSGMPLVCTIHQPSSVLFEYFDRLLLLAKGGKTVYFGDIGHRSSTLINYFTRHGIRPCLESENPAEYILEATGAGFHGNKSNGHGREYASRYYGCMSFTVAMVSVQLPYLIFTSSLFYICTFWLAGFGFEVVMNLYFWAYFVIFLFFCVSLGQAIGAICETMFLANFVVPVILVFLFLFSGVMIPESQIPRFWREWVYRVMPTRYFMEGVVTTILKDVNIKCTTADLVKFHSPEGSTCEEYTWLFSMYSTGYVQQLDSSPNDCGYCLYSTGEEFYSTLGWKDSNRLRNLIIVSCYWLFNVFLIGIFVYISRKPKR</sequence>
<feature type="transmembrane region" description="Helical" evidence="11">
    <location>
        <begin position="672"/>
        <end position="692"/>
    </location>
</feature>
<dbReference type="PROSITE" id="PS50893">
    <property type="entry name" value="ABC_TRANSPORTER_2"/>
    <property type="match status" value="1"/>
</dbReference>
<evidence type="ECO:0000256" key="4">
    <source>
        <dbReference type="ARBA" id="ARBA00022692"/>
    </source>
</evidence>
<feature type="region of interest" description="Disordered" evidence="10">
    <location>
        <begin position="1"/>
        <end position="21"/>
    </location>
</feature>
<dbReference type="AlphaFoldDB" id="F4PJ35"/>
<feature type="transmembrane region" description="Helical" evidence="11">
    <location>
        <begin position="530"/>
        <end position="551"/>
    </location>
</feature>
<comment type="subcellular location">
    <subcellularLocation>
        <location evidence="1">Membrane</location>
        <topology evidence="1">Multi-pass membrane protein</topology>
    </subcellularLocation>
</comment>
<feature type="transmembrane region" description="Helical" evidence="11">
    <location>
        <begin position="1095"/>
        <end position="1116"/>
    </location>
</feature>
<dbReference type="Pfam" id="PF06422">
    <property type="entry name" value="PDR_CDR"/>
    <property type="match status" value="1"/>
</dbReference>
<dbReference type="Pfam" id="PF19055">
    <property type="entry name" value="ABC2_membrane_7"/>
    <property type="match status" value="1"/>
</dbReference>
<evidence type="ECO:0000256" key="7">
    <source>
        <dbReference type="ARBA" id="ARBA00022840"/>
    </source>
</evidence>
<comment type="similarity">
    <text evidence="2">Belongs to the ABC transporter superfamily. ABCG family. PDR (TC 3.A.1.205) subfamily.</text>
</comment>
<dbReference type="Proteomes" id="UP000007797">
    <property type="component" value="Unassembled WGS sequence"/>
</dbReference>
<dbReference type="Gene3D" id="3.40.50.300">
    <property type="entry name" value="P-loop containing nucleotide triphosphate hydrolases"/>
    <property type="match status" value="2"/>
</dbReference>
<organism evidence="13 14">
    <name type="scientific">Cavenderia fasciculata</name>
    <name type="common">Slime mold</name>
    <name type="synonym">Dictyostelium fasciculatum</name>
    <dbReference type="NCBI Taxonomy" id="261658"/>
    <lineage>
        <taxon>Eukaryota</taxon>
        <taxon>Amoebozoa</taxon>
        <taxon>Evosea</taxon>
        <taxon>Eumycetozoa</taxon>
        <taxon>Dictyostelia</taxon>
        <taxon>Acytosteliales</taxon>
        <taxon>Cavenderiaceae</taxon>
        <taxon>Cavenderia</taxon>
    </lineage>
</organism>
<name>F4PJ35_CACFS</name>
<reference evidence="14" key="1">
    <citation type="journal article" date="2011" name="Genome Res.">
        <title>Phylogeny-wide analysis of social amoeba genomes highlights ancient origins for complex intercellular communication.</title>
        <authorList>
            <person name="Heidel A.J."/>
            <person name="Lawal H.M."/>
            <person name="Felder M."/>
            <person name="Schilde C."/>
            <person name="Helps N.R."/>
            <person name="Tunggal B."/>
            <person name="Rivero F."/>
            <person name="John U."/>
            <person name="Schleicher M."/>
            <person name="Eichinger L."/>
            <person name="Platzer M."/>
            <person name="Noegel A.A."/>
            <person name="Schaap P."/>
            <person name="Gloeckner G."/>
        </authorList>
    </citation>
    <scope>NUCLEOTIDE SEQUENCE [LARGE SCALE GENOMIC DNA]</scope>
    <source>
        <strain evidence="14">SH3</strain>
    </source>
</reference>
<dbReference type="InterPro" id="IPR034003">
    <property type="entry name" value="ABCG_PDR_2"/>
</dbReference>
<dbReference type="KEGG" id="dfa:DFA_06471"/>
<dbReference type="SUPFAM" id="SSF52540">
    <property type="entry name" value="P-loop containing nucleoside triphosphate hydrolases"/>
    <property type="match status" value="2"/>
</dbReference>
<evidence type="ECO:0000256" key="3">
    <source>
        <dbReference type="ARBA" id="ARBA00022448"/>
    </source>
</evidence>
<dbReference type="Pfam" id="PF00005">
    <property type="entry name" value="ABC_tran"/>
    <property type="match status" value="2"/>
</dbReference>
<dbReference type="GO" id="GO:0140359">
    <property type="term" value="F:ABC-type transporter activity"/>
    <property type="evidence" value="ECO:0007669"/>
    <property type="project" value="InterPro"/>
</dbReference>
<dbReference type="InterPro" id="IPR029481">
    <property type="entry name" value="ABC_trans_N"/>
</dbReference>
<dbReference type="EMBL" id="GL883007">
    <property type="protein sequence ID" value="EGG24321.1"/>
    <property type="molecule type" value="Genomic_DNA"/>
</dbReference>
<dbReference type="Pfam" id="PF01061">
    <property type="entry name" value="ABC2_membrane"/>
    <property type="match status" value="2"/>
</dbReference>
<dbReference type="InterPro" id="IPR003439">
    <property type="entry name" value="ABC_transporter-like_ATP-bd"/>
</dbReference>
<gene>
    <name evidence="13" type="primary">abcG10</name>
    <name evidence="13" type="ORF">DFA_06471</name>
</gene>
<dbReference type="GO" id="GO:0016020">
    <property type="term" value="C:membrane"/>
    <property type="evidence" value="ECO:0007669"/>
    <property type="project" value="UniProtKB-SubCell"/>
</dbReference>
<proteinExistence type="inferred from homology"/>
<dbReference type="GO" id="GO:0005524">
    <property type="term" value="F:ATP binding"/>
    <property type="evidence" value="ECO:0007669"/>
    <property type="project" value="UniProtKB-KW"/>
</dbReference>
<dbReference type="InterPro" id="IPR043926">
    <property type="entry name" value="ABCG_dom"/>
</dbReference>
<evidence type="ECO:0000256" key="10">
    <source>
        <dbReference type="SAM" id="MobiDB-lite"/>
    </source>
</evidence>
<dbReference type="OrthoDB" id="245989at2759"/>
<evidence type="ECO:0000256" key="8">
    <source>
        <dbReference type="ARBA" id="ARBA00022989"/>
    </source>
</evidence>
<evidence type="ECO:0000256" key="11">
    <source>
        <dbReference type="SAM" id="Phobius"/>
    </source>
</evidence>
<feature type="transmembrane region" description="Helical" evidence="11">
    <location>
        <begin position="499"/>
        <end position="524"/>
    </location>
</feature>
<dbReference type="RefSeq" id="XP_004362172.1">
    <property type="nucleotide sequence ID" value="XM_004362115.1"/>
</dbReference>
<feature type="transmembrane region" description="Helical" evidence="11">
    <location>
        <begin position="1221"/>
        <end position="1241"/>
    </location>
</feature>
<feature type="transmembrane region" description="Helical" evidence="11">
    <location>
        <begin position="563"/>
        <end position="581"/>
    </location>
</feature>
<keyword evidence="14" id="KW-1185">Reference proteome</keyword>
<feature type="compositionally biased region" description="Low complexity" evidence="10">
    <location>
        <begin position="75"/>
        <end position="87"/>
    </location>
</feature>
<keyword evidence="7" id="KW-0067">ATP-binding</keyword>
<dbReference type="SMART" id="SM00382">
    <property type="entry name" value="AAA"/>
    <property type="match status" value="2"/>
</dbReference>
<dbReference type="InterPro" id="IPR013525">
    <property type="entry name" value="ABC2_TM"/>
</dbReference>
<keyword evidence="5" id="KW-0677">Repeat</keyword>
<evidence type="ECO:0000256" key="9">
    <source>
        <dbReference type="ARBA" id="ARBA00023136"/>
    </source>
</evidence>
<feature type="domain" description="ABC transporter" evidence="12">
    <location>
        <begin position="743"/>
        <end position="987"/>
    </location>
</feature>
<feature type="transmembrane region" description="Helical" evidence="11">
    <location>
        <begin position="1039"/>
        <end position="1061"/>
    </location>
</feature>
<protein>
    <submittedName>
        <fullName evidence="13">ABC transporter G family protein</fullName>
    </submittedName>
</protein>
<evidence type="ECO:0000256" key="1">
    <source>
        <dbReference type="ARBA" id="ARBA00004141"/>
    </source>
</evidence>